<accession>C8W3G3</accession>
<dbReference type="InterPro" id="IPR001915">
    <property type="entry name" value="Peptidase_M48"/>
</dbReference>
<evidence type="ECO:0000256" key="10">
    <source>
        <dbReference type="RuleBase" id="RU003983"/>
    </source>
</evidence>
<evidence type="ECO:0000256" key="3">
    <source>
        <dbReference type="ARBA" id="ARBA00022692"/>
    </source>
</evidence>
<comment type="similarity">
    <text evidence="10">Belongs to the peptidase M48 family.</text>
</comment>
<evidence type="ECO:0000256" key="6">
    <source>
        <dbReference type="ARBA" id="ARBA00022833"/>
    </source>
</evidence>
<dbReference type="RefSeq" id="WP_015758441.1">
    <property type="nucleotide sequence ID" value="NC_013216.1"/>
</dbReference>
<evidence type="ECO:0000256" key="9">
    <source>
        <dbReference type="ARBA" id="ARBA00023136"/>
    </source>
</evidence>
<dbReference type="Gene3D" id="3.30.2010.10">
    <property type="entry name" value="Metalloproteases ('zincins'), catalytic domain"/>
    <property type="match status" value="1"/>
</dbReference>
<keyword evidence="6 10" id="KW-0862">Zinc</keyword>
<keyword evidence="2 10" id="KW-0645">Protease</keyword>
<gene>
    <name evidence="12" type="ordered locus">Dtox_2995</name>
</gene>
<evidence type="ECO:0000259" key="11">
    <source>
        <dbReference type="Pfam" id="PF01435"/>
    </source>
</evidence>
<sequence>MDELSFARIVTMSFYYAASSEDRTYLINRLKPVLTQKGTSVDLSFNTLKHEAQLLTSNQKLLLMTYFHMYVLLRDRNLLEDADIKSIRDVFLVSDDFVAYYMRSMRRAHYKKWIDESSLLECILNPCEEFQKWAEDTTYGAVQEGCYIKKRILHGLSKTEYEHPQDTAAMEALSKIPGIDKLVRKVNEHGLDKLYRVVYSGSNIKVTTRNFPQLYRALLTVCEVLNVGKIPEFYVEQGFINALTVGVENPIVVIKSAAISLLSYDELLFLLGHEVAHIKSEHMLYHQIAQIFPFISGLMGAIGSLVGSGLQVALLNWYRKSEYTADRGGLLACQNINAAVSAMMKIAGAPMRYYKALNPADFLEQAREFEGMDDDKMNTMAKYLSIMFADHPWTVMRASEMDKWVNNGIYRKVVEKCSGCSSLPESMRVYDG</sequence>
<evidence type="ECO:0000256" key="1">
    <source>
        <dbReference type="ARBA" id="ARBA00022475"/>
    </source>
</evidence>
<dbReference type="AlphaFoldDB" id="C8W3G3"/>
<evidence type="ECO:0000256" key="7">
    <source>
        <dbReference type="ARBA" id="ARBA00022989"/>
    </source>
</evidence>
<name>C8W3G3_DESAS</name>
<evidence type="ECO:0000256" key="8">
    <source>
        <dbReference type="ARBA" id="ARBA00023049"/>
    </source>
</evidence>
<dbReference type="GO" id="GO:0006508">
    <property type="term" value="P:proteolysis"/>
    <property type="evidence" value="ECO:0007669"/>
    <property type="project" value="UniProtKB-KW"/>
</dbReference>
<keyword evidence="5 10" id="KW-0378">Hydrolase</keyword>
<dbReference type="EMBL" id="CP001720">
    <property type="protein sequence ID" value="ACV63749.1"/>
    <property type="molecule type" value="Genomic_DNA"/>
</dbReference>
<dbReference type="eggNOG" id="COG0501">
    <property type="taxonomic scope" value="Bacteria"/>
</dbReference>
<dbReference type="KEGG" id="dae:Dtox_2995"/>
<dbReference type="GO" id="GO:0004222">
    <property type="term" value="F:metalloendopeptidase activity"/>
    <property type="evidence" value="ECO:0007669"/>
    <property type="project" value="InterPro"/>
</dbReference>
<keyword evidence="3" id="KW-0812">Transmembrane</keyword>
<dbReference type="HOGENOM" id="CLU_634186_0_0_9"/>
<keyword evidence="1" id="KW-1003">Cell membrane</keyword>
<dbReference type="STRING" id="485916.Dtox_2995"/>
<dbReference type="GO" id="GO:0046872">
    <property type="term" value="F:metal ion binding"/>
    <property type="evidence" value="ECO:0007669"/>
    <property type="project" value="UniProtKB-KW"/>
</dbReference>
<dbReference type="Pfam" id="PF01435">
    <property type="entry name" value="Peptidase_M48"/>
    <property type="match status" value="1"/>
</dbReference>
<feature type="domain" description="Peptidase M48" evidence="11">
    <location>
        <begin position="213"/>
        <end position="404"/>
    </location>
</feature>
<reference evidence="12 13" key="1">
    <citation type="journal article" date="2009" name="Stand. Genomic Sci.">
        <title>Complete genome sequence of Desulfotomaculum acetoxidans type strain (5575).</title>
        <authorList>
            <person name="Spring S."/>
            <person name="Lapidus A."/>
            <person name="Schroder M."/>
            <person name="Gleim D."/>
            <person name="Sims D."/>
            <person name="Meincke L."/>
            <person name="Glavina Del Rio T."/>
            <person name="Tice H."/>
            <person name="Copeland A."/>
            <person name="Cheng J.F."/>
            <person name="Lucas S."/>
            <person name="Chen F."/>
            <person name="Nolan M."/>
            <person name="Bruce D."/>
            <person name="Goodwin L."/>
            <person name="Pitluck S."/>
            <person name="Ivanova N."/>
            <person name="Mavromatis K."/>
            <person name="Mikhailova N."/>
            <person name="Pati A."/>
            <person name="Chen A."/>
            <person name="Palaniappan K."/>
            <person name="Land M."/>
            <person name="Hauser L."/>
            <person name="Chang Y.J."/>
            <person name="Jeffries C.D."/>
            <person name="Chain P."/>
            <person name="Saunders E."/>
            <person name="Brettin T."/>
            <person name="Detter J.C."/>
            <person name="Goker M."/>
            <person name="Bristow J."/>
            <person name="Eisen J.A."/>
            <person name="Markowitz V."/>
            <person name="Hugenholtz P."/>
            <person name="Kyrpides N.C."/>
            <person name="Klenk H.P."/>
            <person name="Han C."/>
        </authorList>
    </citation>
    <scope>NUCLEOTIDE SEQUENCE [LARGE SCALE GENOMIC DNA]</scope>
    <source>
        <strain evidence="13">ATCC 49208 / DSM 771 / VKM B-1644</strain>
    </source>
</reference>
<keyword evidence="8 10" id="KW-0482">Metalloprotease</keyword>
<dbReference type="CDD" id="cd07325">
    <property type="entry name" value="M48_Ste24p_like"/>
    <property type="match status" value="1"/>
</dbReference>
<organism evidence="12 13">
    <name type="scientific">Desulfofarcimen acetoxidans (strain ATCC 49208 / DSM 771 / KCTC 5769 / VKM B-1644 / 5575)</name>
    <name type="common">Desulfotomaculum acetoxidans</name>
    <dbReference type="NCBI Taxonomy" id="485916"/>
    <lineage>
        <taxon>Bacteria</taxon>
        <taxon>Bacillati</taxon>
        <taxon>Bacillota</taxon>
        <taxon>Clostridia</taxon>
        <taxon>Eubacteriales</taxon>
        <taxon>Peptococcaceae</taxon>
        <taxon>Desulfofarcimen</taxon>
    </lineage>
</organism>
<keyword evidence="9" id="KW-0472">Membrane</keyword>
<keyword evidence="7" id="KW-1133">Transmembrane helix</keyword>
<dbReference type="PANTHER" id="PTHR43221:SF3">
    <property type="entry name" value="SLL1280 PROTEIN"/>
    <property type="match status" value="1"/>
</dbReference>
<proteinExistence type="inferred from homology"/>
<dbReference type="Proteomes" id="UP000002217">
    <property type="component" value="Chromosome"/>
</dbReference>
<comment type="cofactor">
    <cofactor evidence="10">
        <name>Zn(2+)</name>
        <dbReference type="ChEBI" id="CHEBI:29105"/>
    </cofactor>
    <text evidence="10">Binds 1 zinc ion per subunit.</text>
</comment>
<dbReference type="InterPro" id="IPR050083">
    <property type="entry name" value="HtpX_protease"/>
</dbReference>
<evidence type="ECO:0000313" key="13">
    <source>
        <dbReference type="Proteomes" id="UP000002217"/>
    </source>
</evidence>
<evidence type="ECO:0000256" key="2">
    <source>
        <dbReference type="ARBA" id="ARBA00022670"/>
    </source>
</evidence>
<protein>
    <submittedName>
        <fullName evidence="12">Peptidase M48 Ste24p</fullName>
    </submittedName>
</protein>
<keyword evidence="4" id="KW-0479">Metal-binding</keyword>
<evidence type="ECO:0000313" key="12">
    <source>
        <dbReference type="EMBL" id="ACV63749.1"/>
    </source>
</evidence>
<dbReference type="OrthoDB" id="3174166at2"/>
<keyword evidence="13" id="KW-1185">Reference proteome</keyword>
<dbReference type="PANTHER" id="PTHR43221">
    <property type="entry name" value="PROTEASE HTPX"/>
    <property type="match status" value="1"/>
</dbReference>
<evidence type="ECO:0000256" key="5">
    <source>
        <dbReference type="ARBA" id="ARBA00022801"/>
    </source>
</evidence>
<evidence type="ECO:0000256" key="4">
    <source>
        <dbReference type="ARBA" id="ARBA00022723"/>
    </source>
</evidence>